<sequence>MSTEANAVIDLCLDSSSDDDDESIEVIVMPPQQNVAGFQPRRENTSKKRERPPPDFSLYLSKCSDCNNSNNTSSDHLNCSKKNKNETSFSDEQPAAAASSALVFLRTNGGDNGVVTDNVYGALCVAQQRHSSTIRTCCAIPSKSFPSLVGASSSSSSSGQPQENAISLLHVQQKDKWTCGYRNLQMLLAALVPALDPRHHLYPQTHASNVMEKSGRVVCFEIPSRPELESELEASWRAGFDQNGAQQFGGQMRGRRKWIGAVEVWSILTAAGVDACVVQFIRCAESRSLLGPACAHYFANVCPWCNTNYTTSRDLAYSLLRPTRSKPSRNHTSCGCSRLPLYLQWEGHSVTIVGVEYDATSDKPTRLLILDPAKNGEELRSTLQAGNLHRARLDLYQLRTKDCQIILPSRRVLSAAEQQTWKASINCVTAASSAVIKHSGGRN</sequence>
<dbReference type="EMBL" id="HBIM01009073">
    <property type="protein sequence ID" value="CAE0410148.1"/>
    <property type="molecule type" value="Transcribed_RNA"/>
</dbReference>
<dbReference type="Gene3D" id="3.90.70.130">
    <property type="match status" value="1"/>
</dbReference>
<dbReference type="Pfam" id="PF07910">
    <property type="entry name" value="Peptidase_C78"/>
    <property type="match status" value="1"/>
</dbReference>
<dbReference type="AlphaFoldDB" id="A0A7S3L3G7"/>
<name>A0A7S3L3G7_9STRA</name>
<evidence type="ECO:0000256" key="2">
    <source>
        <dbReference type="SAM" id="MobiDB-lite"/>
    </source>
</evidence>
<accession>A0A7S3L3G7</accession>
<dbReference type="GO" id="GO:0016787">
    <property type="term" value="F:hydrolase activity"/>
    <property type="evidence" value="ECO:0007669"/>
    <property type="project" value="UniProtKB-KW"/>
</dbReference>
<dbReference type="InterPro" id="IPR012462">
    <property type="entry name" value="UFSP1/2_DUB_cat"/>
</dbReference>
<reference evidence="4" key="1">
    <citation type="submission" date="2021-01" db="EMBL/GenBank/DDBJ databases">
        <authorList>
            <person name="Corre E."/>
            <person name="Pelletier E."/>
            <person name="Niang G."/>
            <person name="Scheremetjew M."/>
            <person name="Finn R."/>
            <person name="Kale V."/>
            <person name="Holt S."/>
            <person name="Cochrane G."/>
            <person name="Meng A."/>
            <person name="Brown T."/>
            <person name="Cohen L."/>
        </authorList>
    </citation>
    <scope>NUCLEOTIDE SEQUENCE</scope>
    <source>
        <strain evidence="4">CCMP127</strain>
    </source>
</reference>
<proteinExistence type="predicted"/>
<gene>
    <name evidence="4" type="ORF">ACOF00016_LOCUS7684</name>
</gene>
<organism evidence="4">
    <name type="scientific">Amphora coffeiformis</name>
    <dbReference type="NCBI Taxonomy" id="265554"/>
    <lineage>
        <taxon>Eukaryota</taxon>
        <taxon>Sar</taxon>
        <taxon>Stramenopiles</taxon>
        <taxon>Ochrophyta</taxon>
        <taxon>Bacillariophyta</taxon>
        <taxon>Bacillariophyceae</taxon>
        <taxon>Bacillariophycidae</taxon>
        <taxon>Thalassiophysales</taxon>
        <taxon>Catenulaceae</taxon>
        <taxon>Amphora</taxon>
    </lineage>
</organism>
<protein>
    <recommendedName>
        <fullName evidence="3">UFSP1/2/DUB catalytic domain-containing protein</fullName>
    </recommendedName>
</protein>
<feature type="region of interest" description="Disordered" evidence="2">
    <location>
        <begin position="29"/>
        <end position="54"/>
    </location>
</feature>
<evidence type="ECO:0000256" key="1">
    <source>
        <dbReference type="ARBA" id="ARBA00022801"/>
    </source>
</evidence>
<keyword evidence="1" id="KW-0378">Hydrolase</keyword>
<feature type="compositionally biased region" description="Basic and acidic residues" evidence="2">
    <location>
        <begin position="40"/>
        <end position="53"/>
    </location>
</feature>
<feature type="region of interest" description="Disordered" evidence="2">
    <location>
        <begin position="71"/>
        <end position="92"/>
    </location>
</feature>
<evidence type="ECO:0000259" key="3">
    <source>
        <dbReference type="Pfam" id="PF07910"/>
    </source>
</evidence>
<evidence type="ECO:0000313" key="4">
    <source>
        <dbReference type="EMBL" id="CAE0410148.1"/>
    </source>
</evidence>
<feature type="domain" description="UFSP1/2/DUB catalytic" evidence="3">
    <location>
        <begin position="174"/>
        <end position="387"/>
    </location>
</feature>